<organism evidence="2 3">
    <name type="scientific">Flavobacterium degerlachei</name>
    <dbReference type="NCBI Taxonomy" id="229203"/>
    <lineage>
        <taxon>Bacteria</taxon>
        <taxon>Pseudomonadati</taxon>
        <taxon>Bacteroidota</taxon>
        <taxon>Flavobacteriia</taxon>
        <taxon>Flavobacteriales</taxon>
        <taxon>Flavobacteriaceae</taxon>
        <taxon>Flavobacterium</taxon>
    </lineage>
</organism>
<accession>A0A1H2VVW8</accession>
<dbReference type="InterPro" id="IPR050834">
    <property type="entry name" value="Glycosyltransf_2"/>
</dbReference>
<protein>
    <submittedName>
        <fullName evidence="2">Glycosyl transferase family 2</fullName>
    </submittedName>
</protein>
<proteinExistence type="predicted"/>
<dbReference type="Gene3D" id="3.90.550.10">
    <property type="entry name" value="Spore Coat Polysaccharide Biosynthesis Protein SpsA, Chain A"/>
    <property type="match status" value="1"/>
</dbReference>
<keyword evidence="2" id="KW-0808">Transferase</keyword>
<dbReference type="SUPFAM" id="SSF53448">
    <property type="entry name" value="Nucleotide-diphospho-sugar transferases"/>
    <property type="match status" value="1"/>
</dbReference>
<dbReference type="InterPro" id="IPR001173">
    <property type="entry name" value="Glyco_trans_2-like"/>
</dbReference>
<dbReference type="STRING" id="229203.SAMN05444338_104167"/>
<keyword evidence="3" id="KW-1185">Reference proteome</keyword>
<evidence type="ECO:0000259" key="1">
    <source>
        <dbReference type="Pfam" id="PF00535"/>
    </source>
</evidence>
<dbReference type="PANTHER" id="PTHR43685">
    <property type="entry name" value="GLYCOSYLTRANSFERASE"/>
    <property type="match status" value="1"/>
</dbReference>
<dbReference type="AlphaFoldDB" id="A0A1H2VVW8"/>
<dbReference type="InterPro" id="IPR029044">
    <property type="entry name" value="Nucleotide-diphossugar_trans"/>
</dbReference>
<reference evidence="3" key="1">
    <citation type="submission" date="2016-10" db="EMBL/GenBank/DDBJ databases">
        <authorList>
            <person name="Varghese N."/>
            <person name="Submissions S."/>
        </authorList>
    </citation>
    <scope>NUCLEOTIDE SEQUENCE [LARGE SCALE GENOMIC DNA]</scope>
    <source>
        <strain evidence="3">DSM 15718</strain>
    </source>
</reference>
<name>A0A1H2VVW8_9FLAO</name>
<dbReference type="Proteomes" id="UP000198569">
    <property type="component" value="Unassembled WGS sequence"/>
</dbReference>
<dbReference type="OrthoDB" id="9815829at2"/>
<dbReference type="GO" id="GO:0016740">
    <property type="term" value="F:transferase activity"/>
    <property type="evidence" value="ECO:0007669"/>
    <property type="project" value="UniProtKB-KW"/>
</dbReference>
<sequence length="341" mass="40183">MSIQNKKKLAVLLPTYNAASYLKESIDSVLNQTFTDFDLYIYDDYSQDNTAELIGCYHDSRIFYIKNEKNIGVTKTLNKGLDYLLPHYEYVARMDADDWCYPERFEKQLQVLDKNEEVFLCGTQGYWLKDLNLSPNEGWSYPVSAEYIKYYLLFGATFGHSSVVLRSAAFIENELRYDETKVNCQDWELWSRVSKIGVMVNLADFLMKYRIVGNSNHRSPEKQQIHFENRSKIIASYWAVFGITFSEVEIYNLYYACETVSNQDFRTNVDKMIAAFNLVFEESKAELSVTDQKNFSYLLARKVLSYWKRSGVSRNDFVVWFFILRQVQFMNKMRLLKSIIR</sequence>
<evidence type="ECO:0000313" key="2">
    <source>
        <dbReference type="EMBL" id="SDW72377.1"/>
    </source>
</evidence>
<feature type="domain" description="Glycosyltransferase 2-like" evidence="1">
    <location>
        <begin position="11"/>
        <end position="136"/>
    </location>
</feature>
<dbReference type="Pfam" id="PF00535">
    <property type="entry name" value="Glycos_transf_2"/>
    <property type="match status" value="1"/>
</dbReference>
<dbReference type="RefSeq" id="WP_091430624.1">
    <property type="nucleotide sequence ID" value="NZ_FNMV01000004.1"/>
</dbReference>
<dbReference type="EMBL" id="FNMV01000004">
    <property type="protein sequence ID" value="SDW72377.1"/>
    <property type="molecule type" value="Genomic_DNA"/>
</dbReference>
<evidence type="ECO:0000313" key="3">
    <source>
        <dbReference type="Proteomes" id="UP000198569"/>
    </source>
</evidence>
<dbReference type="PANTHER" id="PTHR43685:SF2">
    <property type="entry name" value="GLYCOSYLTRANSFERASE 2-LIKE DOMAIN-CONTAINING PROTEIN"/>
    <property type="match status" value="1"/>
</dbReference>
<gene>
    <name evidence="2" type="ORF">SAMN05444338_104167</name>
</gene>